<dbReference type="Proteomes" id="UP000005239">
    <property type="component" value="Unassembled WGS sequence"/>
</dbReference>
<feature type="region of interest" description="Disordered" evidence="2">
    <location>
        <begin position="1264"/>
        <end position="1283"/>
    </location>
</feature>
<feature type="compositionally biased region" description="Polar residues" evidence="2">
    <location>
        <begin position="1472"/>
        <end position="1485"/>
    </location>
</feature>
<feature type="compositionally biased region" description="Acidic residues" evidence="2">
    <location>
        <begin position="86"/>
        <end position="101"/>
    </location>
</feature>
<feature type="region of interest" description="Disordered" evidence="2">
    <location>
        <begin position="1214"/>
        <end position="1235"/>
    </location>
</feature>
<name>A0A2A6BEC9_PRIPA</name>
<feature type="region of interest" description="Disordered" evidence="2">
    <location>
        <begin position="253"/>
        <end position="276"/>
    </location>
</feature>
<feature type="compositionally biased region" description="Polar residues" evidence="2">
    <location>
        <begin position="423"/>
        <end position="432"/>
    </location>
</feature>
<proteinExistence type="predicted"/>
<feature type="compositionally biased region" description="Basic and acidic residues" evidence="2">
    <location>
        <begin position="412"/>
        <end position="422"/>
    </location>
</feature>
<evidence type="ECO:0000256" key="1">
    <source>
        <dbReference type="SAM" id="Coils"/>
    </source>
</evidence>
<feature type="region of interest" description="Disordered" evidence="2">
    <location>
        <begin position="1387"/>
        <end position="1485"/>
    </location>
</feature>
<dbReference type="EnsemblMetazoa" id="PPA03353a.1">
    <property type="protein sequence ID" value="PPA03353a.1"/>
    <property type="gene ID" value="WBGene00092907"/>
</dbReference>
<evidence type="ECO:0000313" key="4">
    <source>
        <dbReference type="Proteomes" id="UP000005239"/>
    </source>
</evidence>
<accession>A0A8R1U3Q4</accession>
<reference evidence="3" key="2">
    <citation type="submission" date="2022-06" db="UniProtKB">
        <authorList>
            <consortium name="EnsemblMetazoa"/>
        </authorList>
    </citation>
    <scope>IDENTIFICATION</scope>
    <source>
        <strain evidence="3">PS312</strain>
    </source>
</reference>
<keyword evidence="1" id="KW-0175">Coiled coil</keyword>
<accession>A0A2A6BEC9</accession>
<feature type="region of interest" description="Disordered" evidence="2">
    <location>
        <begin position="412"/>
        <end position="437"/>
    </location>
</feature>
<sequence>MDNSLLNDENAPRNNMPQNEKRKPLESPFSAFSPAQRLAKKKGRILCEPGDSNLEASMMEESILHADHTDSTKPLRPKKLFGEGDGGNDDDDDDDDETEDSLLDHTTIDPTQVDGDRTFSAETRPFVPDEVDPNLDQTYADMTMNQTFSHVVCPSVPSSVDPNLDETLADMTLNETFSNVVRPLVPSSIDPNMDETLAETTINETQYSVEESMFVMAGNEDDFPDDADRTLGESNEEEIGKIEKEGNSILDELDAEKEDNGGGTLGEGKTEMGLISPNKSQGVSLFEEMNTIKLTVPIDLCVKDEEDSVVEASQENSLMKEGGESREASLFDELNTHEKEEMSMNGSRIENEGVSLFDEMNGSDDDCEMDESVMSTMTAMGMSGGEARRLFYTDMKKRLSQHDISTIAPKTPEETSKMDTKMSPRTPSTIQQNDDEDQCTPTQMVGMISPASQISNGTYMNNTLFDSPSTPSKPSRYNMMNDSHLSFIMHEAEVTNSVYTELKREMKVLQDELSKSRENTEKVEKERDNAKKEAEDYVFMMELQKKKMMGDKSDLSRRLFELENELSEARRMSNVVEEEGRKVEEMERIKMELEEEKKRLEDKIIEENEKYAVEMKRLSDKTEEMERQIEDERKKANEEMERRLVECRIEMERRIEEILIQKNELITQLEKMECESGEKEYTNEENERKLEGEKAMMEATMSNLLREKKEMEDELERVKIERDEAIRKMTEVGAECEGIKNSIREIDELRNAAFEDSRIANGEVEELKRVNKEMKEGLEEIKRNMEEKEKEVVSLQSRISVFTASEGRIGEMEEKINELEEEKNEKLTEMEGVIEEMKNGLEEKQKEIDSLQSKISVFIAAEGKMGEMEEKINELEKENNDKIREMEGLIEEMTKGMEEKQKEIVSLQSNVSVFTASEGIRGEMEERIKELEKEKNESDMIIKGMKMEKEMSGNMESRMEELMEKLMKKTEEHYKEKESLHEEMIELKRKNMESEMEMKTKEKELESSEMIRKRMEEDIEKMREEGRDKIESMESIYNSLKKEFDEMKHSLAVANENTLRLESKLRVTEEESAKKMIEMETEKEKEMNEIMMEVKRMKDQMMTMNNEKTNMEEELEKKKEEIELIKNEIENEKMRSAEKNESEDAIREMKNVMEESRQRMDHAESALTLMTTQKEEMERRMMEVVGQKEEMERRMMEVVGQKEEIMRMMEEMKKEKEEMRMRMEKENEIEMEKESSIQQLNEAMKNVQIQLDNEREEKKMMTLRLNEMENEKMESEKKIEAERERNDILSATVRQLEDEVDRVTVNGGVNGGIDEGQKIRLEEELKEEKENVMRLKKEIKRLEDECDNFDDIEYKLKLDCLEKQKRIDALEGKAKTVGPSLLDALKPTKNEIKSMNETVVDPKPSPSPSREVAGKEEKEDEDMKEEYGTPSGSIMEEEDRKDELMSGEADETLGVTKIDATRYDVDDEEYEQTNQTRPNSSCRQS</sequence>
<feature type="coiled-coil region" evidence="1">
    <location>
        <begin position="492"/>
        <end position="735"/>
    </location>
</feature>
<keyword evidence="4" id="KW-1185">Reference proteome</keyword>
<feature type="region of interest" description="Disordered" evidence="2">
    <location>
        <begin position="1"/>
        <end position="119"/>
    </location>
</feature>
<organism evidence="3 4">
    <name type="scientific">Pristionchus pacificus</name>
    <name type="common">Parasitic nematode worm</name>
    <dbReference type="NCBI Taxonomy" id="54126"/>
    <lineage>
        <taxon>Eukaryota</taxon>
        <taxon>Metazoa</taxon>
        <taxon>Ecdysozoa</taxon>
        <taxon>Nematoda</taxon>
        <taxon>Chromadorea</taxon>
        <taxon>Rhabditida</taxon>
        <taxon>Rhabditina</taxon>
        <taxon>Diplogasteromorpha</taxon>
        <taxon>Diplogasteroidea</taxon>
        <taxon>Neodiplogasteridae</taxon>
        <taxon>Pristionchus</taxon>
    </lineage>
</organism>
<gene>
    <name evidence="3" type="primary">WBGene00092907</name>
</gene>
<feature type="compositionally biased region" description="Polar residues" evidence="2">
    <location>
        <begin position="1"/>
        <end position="18"/>
    </location>
</feature>
<protein>
    <submittedName>
        <fullName evidence="3">Uncharacterized protein</fullName>
    </submittedName>
</protein>
<evidence type="ECO:0000256" key="2">
    <source>
        <dbReference type="SAM" id="MobiDB-lite"/>
    </source>
</evidence>
<feature type="compositionally biased region" description="Basic and acidic residues" evidence="2">
    <location>
        <begin position="62"/>
        <end position="73"/>
    </location>
</feature>
<reference evidence="4" key="1">
    <citation type="journal article" date="2008" name="Nat. Genet.">
        <title>The Pristionchus pacificus genome provides a unique perspective on nematode lifestyle and parasitism.</title>
        <authorList>
            <person name="Dieterich C."/>
            <person name="Clifton S.W."/>
            <person name="Schuster L.N."/>
            <person name="Chinwalla A."/>
            <person name="Delehaunty K."/>
            <person name="Dinkelacker I."/>
            <person name="Fulton L."/>
            <person name="Fulton R."/>
            <person name="Godfrey J."/>
            <person name="Minx P."/>
            <person name="Mitreva M."/>
            <person name="Roeseler W."/>
            <person name="Tian H."/>
            <person name="Witte H."/>
            <person name="Yang S.P."/>
            <person name="Wilson R.K."/>
            <person name="Sommer R.J."/>
        </authorList>
    </citation>
    <scope>NUCLEOTIDE SEQUENCE [LARGE SCALE GENOMIC DNA]</scope>
    <source>
        <strain evidence="4">PS312</strain>
    </source>
</reference>
<dbReference type="SUPFAM" id="SSF58104">
    <property type="entry name" value="Methyl-accepting chemotaxis protein (MCP) signaling domain"/>
    <property type="match status" value="1"/>
</dbReference>
<evidence type="ECO:0000313" key="3">
    <source>
        <dbReference type="EnsemblMetazoa" id="PPA03353a.1"/>
    </source>
</evidence>